<accession>E3BI07</accession>
<dbReference type="AlphaFoldDB" id="E3BI07"/>
<keyword evidence="2" id="KW-1133">Transmembrane helix</keyword>
<evidence type="ECO:0000313" key="4">
    <source>
        <dbReference type="Proteomes" id="UP000002943"/>
    </source>
</evidence>
<keyword evidence="1" id="KW-0175">Coiled coil</keyword>
<evidence type="ECO:0000256" key="2">
    <source>
        <dbReference type="SAM" id="Phobius"/>
    </source>
</evidence>
<protein>
    <submittedName>
        <fullName evidence="3">Uncharacterized protein</fullName>
    </submittedName>
</protein>
<comment type="caution">
    <text evidence="3">The sequence shown here is derived from an EMBL/GenBank/DDBJ whole genome shotgun (WGS) entry which is preliminary data.</text>
</comment>
<feature type="coiled-coil region" evidence="1">
    <location>
        <begin position="116"/>
        <end position="164"/>
    </location>
</feature>
<proteinExistence type="predicted"/>
<evidence type="ECO:0000256" key="1">
    <source>
        <dbReference type="SAM" id="Coils"/>
    </source>
</evidence>
<keyword evidence="4" id="KW-1185">Reference proteome</keyword>
<dbReference type="RefSeq" id="WP_009600638.1">
    <property type="nucleotide sequence ID" value="NZ_AEIU01000059.1"/>
</dbReference>
<dbReference type="STRING" id="796620.VIBC2010_18684"/>
<sequence length="217" mass="24960">MKPDALKSVGEALASRFKTPLVSSFIFAWLMVNHTVVLEFLLTTVDTKLEMIKVLQFDWETDVLFPLLSALLFIIFVPVLQLSLDVLVFVVLGDLRKKLDEKVANNALRSTVEHQAKLVDAELENWSNEKKSLTAERDKLQLDLHNIEDKFRDSEKTVKILKSEIREFESVITDTIEILDRPNQNIGTEYEFTGDISELNSRALDKLKWSLPEHMPF</sequence>
<keyword evidence="2" id="KW-0472">Membrane</keyword>
<gene>
    <name evidence="3" type="ORF">VIBC2010_18684</name>
</gene>
<evidence type="ECO:0000313" key="3">
    <source>
        <dbReference type="EMBL" id="EFP97446.1"/>
    </source>
</evidence>
<dbReference type="Proteomes" id="UP000002943">
    <property type="component" value="Unassembled WGS sequence"/>
</dbReference>
<feature type="transmembrane region" description="Helical" evidence="2">
    <location>
        <begin position="63"/>
        <end position="92"/>
    </location>
</feature>
<reference evidence="3 4" key="1">
    <citation type="journal article" date="2012" name="Int. J. Syst. Evol. Microbiol.">
        <title>Vibrio caribbeanicus sp. nov., isolated from the marine sponge Scleritoderma cyanea.</title>
        <authorList>
            <person name="Hoffmann M."/>
            <person name="Monday S.R."/>
            <person name="Allard M.W."/>
            <person name="Strain E.A."/>
            <person name="Whittaker P."/>
            <person name="Naum M."/>
            <person name="McCarthy P.J."/>
            <person name="Lopez J.V."/>
            <person name="Fischer M."/>
            <person name="Brown E.W."/>
        </authorList>
    </citation>
    <scope>NUCLEOTIDE SEQUENCE [LARGE SCALE GENOMIC DNA]</scope>
    <source>
        <strain evidence="3 4">ATCC BAA-2122</strain>
    </source>
</reference>
<keyword evidence="2" id="KW-0812">Transmembrane</keyword>
<dbReference type="EMBL" id="AEIU01000059">
    <property type="protein sequence ID" value="EFP97446.1"/>
    <property type="molecule type" value="Genomic_DNA"/>
</dbReference>
<feature type="transmembrane region" description="Helical" evidence="2">
    <location>
        <begin position="21"/>
        <end position="43"/>
    </location>
</feature>
<name>E3BI07_9VIBR</name>
<organism evidence="3 4">
    <name type="scientific">Vibrio caribbeanicus ATCC BAA-2122</name>
    <dbReference type="NCBI Taxonomy" id="796620"/>
    <lineage>
        <taxon>Bacteria</taxon>
        <taxon>Pseudomonadati</taxon>
        <taxon>Pseudomonadota</taxon>
        <taxon>Gammaproteobacteria</taxon>
        <taxon>Vibrionales</taxon>
        <taxon>Vibrionaceae</taxon>
        <taxon>Vibrio</taxon>
    </lineage>
</organism>
<dbReference type="OrthoDB" id="5906775at2"/>